<evidence type="ECO:0000256" key="4">
    <source>
        <dbReference type="ARBA" id="ARBA00012564"/>
    </source>
</evidence>
<evidence type="ECO:0000256" key="6">
    <source>
        <dbReference type="ARBA" id="ARBA00022670"/>
    </source>
</evidence>
<dbReference type="EMBL" id="JACHWJ010000001">
    <property type="protein sequence ID" value="MBB2955919.1"/>
    <property type="molecule type" value="Genomic_DNA"/>
</dbReference>
<evidence type="ECO:0000256" key="3">
    <source>
        <dbReference type="ARBA" id="ARBA00010136"/>
    </source>
</evidence>
<dbReference type="InterPro" id="IPR014782">
    <property type="entry name" value="Peptidase_M1_dom"/>
</dbReference>
<dbReference type="InterPro" id="IPR001930">
    <property type="entry name" value="Peptidase_M1"/>
</dbReference>
<evidence type="ECO:0000256" key="9">
    <source>
        <dbReference type="ARBA" id="ARBA00022833"/>
    </source>
</evidence>
<dbReference type="Gene3D" id="1.10.390.10">
    <property type="entry name" value="Neutral Protease Domain 2"/>
    <property type="match status" value="1"/>
</dbReference>
<dbReference type="InterPro" id="IPR050344">
    <property type="entry name" value="Peptidase_M1_aminopeptidases"/>
</dbReference>
<feature type="domain" description="Peptidase M1 membrane alanine aminopeptidase" evidence="13">
    <location>
        <begin position="239"/>
        <end position="430"/>
    </location>
</feature>
<comment type="caution">
    <text evidence="15">The sequence shown here is derived from an EMBL/GenBank/DDBJ whole genome shotgun (WGS) entry which is preliminary data.</text>
</comment>
<dbReference type="PANTHER" id="PTHR11533:SF297">
    <property type="entry name" value="AMINOPEPTIDASE N"/>
    <property type="match status" value="1"/>
</dbReference>
<dbReference type="AlphaFoldDB" id="A0A7W4UL00"/>
<dbReference type="EC" id="3.4.11.2" evidence="4"/>
<gene>
    <name evidence="15" type="ORF">FHX72_000031</name>
</gene>
<evidence type="ECO:0000256" key="1">
    <source>
        <dbReference type="ARBA" id="ARBA00000098"/>
    </source>
</evidence>
<dbReference type="GO" id="GO:0016285">
    <property type="term" value="F:alanyl aminopeptidase activity"/>
    <property type="evidence" value="ECO:0007669"/>
    <property type="project" value="UniProtKB-EC"/>
</dbReference>
<dbReference type="Proteomes" id="UP000545286">
    <property type="component" value="Unassembled WGS sequence"/>
</dbReference>
<evidence type="ECO:0000313" key="16">
    <source>
        <dbReference type="Proteomes" id="UP000545286"/>
    </source>
</evidence>
<comment type="cofactor">
    <cofactor evidence="2">
        <name>Zn(2+)</name>
        <dbReference type="ChEBI" id="CHEBI:29105"/>
    </cofactor>
</comment>
<keyword evidence="7" id="KW-0479">Metal-binding</keyword>
<dbReference type="SUPFAM" id="SSF63737">
    <property type="entry name" value="Leukotriene A4 hydrolase N-terminal domain"/>
    <property type="match status" value="1"/>
</dbReference>
<dbReference type="GO" id="GO:0008237">
    <property type="term" value="F:metallopeptidase activity"/>
    <property type="evidence" value="ECO:0007669"/>
    <property type="project" value="UniProtKB-KW"/>
</dbReference>
<evidence type="ECO:0000313" key="15">
    <source>
        <dbReference type="EMBL" id="MBB2955919.1"/>
    </source>
</evidence>
<evidence type="ECO:0000256" key="8">
    <source>
        <dbReference type="ARBA" id="ARBA00022801"/>
    </source>
</evidence>
<keyword evidence="8" id="KW-0378">Hydrolase</keyword>
<evidence type="ECO:0000256" key="10">
    <source>
        <dbReference type="ARBA" id="ARBA00023049"/>
    </source>
</evidence>
<keyword evidence="9" id="KW-0862">Zinc</keyword>
<dbReference type="GO" id="GO:0006508">
    <property type="term" value="P:proteolysis"/>
    <property type="evidence" value="ECO:0007669"/>
    <property type="project" value="UniProtKB-KW"/>
</dbReference>
<organism evidence="15 16">
    <name type="scientific">Pseudoclavibacter helvolus</name>
    <dbReference type="NCBI Taxonomy" id="255205"/>
    <lineage>
        <taxon>Bacteria</taxon>
        <taxon>Bacillati</taxon>
        <taxon>Actinomycetota</taxon>
        <taxon>Actinomycetes</taxon>
        <taxon>Micrococcales</taxon>
        <taxon>Microbacteriaceae</taxon>
        <taxon>Pseudoclavibacter</taxon>
    </lineage>
</organism>
<keyword evidence="15" id="KW-0031">Aminopeptidase</keyword>
<dbReference type="SUPFAM" id="SSF55486">
    <property type="entry name" value="Metalloproteases ('zincins'), catalytic domain"/>
    <property type="match status" value="1"/>
</dbReference>
<keyword evidence="10" id="KW-0482">Metalloprotease</keyword>
<dbReference type="RefSeq" id="WP_183622314.1">
    <property type="nucleotide sequence ID" value="NZ_JACHWJ010000001.1"/>
</dbReference>
<name>A0A7W4UL00_9MICO</name>
<comment type="catalytic activity">
    <reaction evidence="1">
        <text>Release of an N-terminal amino acid, Xaa-|-Yaa- from a peptide, amide or arylamide. Xaa is preferably Ala, but may be most amino acids including Pro (slow action). When a terminal hydrophobic residue is followed by a prolyl residue, the two may be released as an intact Xaa-Pro dipeptide.</text>
        <dbReference type="EC" id="3.4.11.2"/>
    </reaction>
</comment>
<keyword evidence="16" id="KW-1185">Reference proteome</keyword>
<dbReference type="InterPro" id="IPR045357">
    <property type="entry name" value="Aminopeptidase_N-like_N"/>
</dbReference>
<feature type="domain" description="Aminopeptidase N-like N-terminal" evidence="14">
    <location>
        <begin position="27"/>
        <end position="198"/>
    </location>
</feature>
<evidence type="ECO:0000259" key="14">
    <source>
        <dbReference type="Pfam" id="PF17900"/>
    </source>
</evidence>
<evidence type="ECO:0000256" key="5">
    <source>
        <dbReference type="ARBA" id="ARBA00015611"/>
    </source>
</evidence>
<evidence type="ECO:0000256" key="7">
    <source>
        <dbReference type="ARBA" id="ARBA00022723"/>
    </source>
</evidence>
<reference evidence="15 16" key="1">
    <citation type="submission" date="2020-08" db="EMBL/GenBank/DDBJ databases">
        <title>Sequencing the genomes of 1000 actinobacteria strains.</title>
        <authorList>
            <person name="Klenk H.-P."/>
        </authorList>
    </citation>
    <scope>NUCLEOTIDE SEQUENCE [LARGE SCALE GENOMIC DNA]</scope>
    <source>
        <strain evidence="15 16">DSM 20419</strain>
    </source>
</reference>
<accession>A0A7W4UL00</accession>
<dbReference type="Gene3D" id="2.60.40.1730">
    <property type="entry name" value="tricorn interacting facor f3 domain"/>
    <property type="match status" value="1"/>
</dbReference>
<comment type="similarity">
    <text evidence="3">Belongs to the peptidase M1 family.</text>
</comment>
<sequence>MIRAAAPEPLPGNPYTPQSGDVSIRVERYELALKYRMQNNRLSGTATLSIRTAVPLTAFSLDLVGLRVSKVTVRGDKQARFKQSDRKLKVTLSKRVEVGDEIALEVVYEGAPRPRRSRWGVIGWEELEDGIIVASQPTGAPTWFPCNDHPGDKASYRIQVSVNSNYDVVATGSLTSKRASGGLTTWVYEEAAPTASYLVTLQIGRYQREDVQLAGVAGHLHYPHSLARRVGTDLADLAKMMGTFELTFGPYPFDTYAVIVTADDLEIPLEAQGMAIFGANQIDGARGQERLVAHELAHQWFGNSVGVAGWQHIWLNEGFACYAEWIWSEASGAESADELARHYWRSLSRLPQDLLLGDPGAADMFDDRVYKRGALTLHALRLTIGDSAFFEILTSWTQKKRSSVASTAEFLEHAAAVVPAAPLHELFDAWLYQLALPELPAGAPARVSRLPRQRL</sequence>
<dbReference type="Pfam" id="PF17900">
    <property type="entry name" value="Peptidase_M1_N"/>
    <property type="match status" value="1"/>
</dbReference>
<evidence type="ECO:0000259" key="13">
    <source>
        <dbReference type="Pfam" id="PF01433"/>
    </source>
</evidence>
<dbReference type="InterPro" id="IPR027268">
    <property type="entry name" value="Peptidase_M4/M1_CTD_sf"/>
</dbReference>
<dbReference type="PRINTS" id="PR00756">
    <property type="entry name" value="ALADIPTASE"/>
</dbReference>
<evidence type="ECO:0000256" key="11">
    <source>
        <dbReference type="ARBA" id="ARBA00029811"/>
    </source>
</evidence>
<dbReference type="PANTHER" id="PTHR11533">
    <property type="entry name" value="PROTEASE M1 ZINC METALLOPROTEASE"/>
    <property type="match status" value="1"/>
</dbReference>
<dbReference type="GO" id="GO:0008270">
    <property type="term" value="F:zinc ion binding"/>
    <property type="evidence" value="ECO:0007669"/>
    <property type="project" value="InterPro"/>
</dbReference>
<dbReference type="CDD" id="cd09603">
    <property type="entry name" value="M1_APN_like"/>
    <property type="match status" value="1"/>
</dbReference>
<keyword evidence="6" id="KW-0645">Protease</keyword>
<dbReference type="InterPro" id="IPR042097">
    <property type="entry name" value="Aminopeptidase_N-like_N_sf"/>
</dbReference>
<evidence type="ECO:0000256" key="12">
    <source>
        <dbReference type="ARBA" id="ARBA00031533"/>
    </source>
</evidence>
<evidence type="ECO:0000256" key="2">
    <source>
        <dbReference type="ARBA" id="ARBA00001947"/>
    </source>
</evidence>
<protein>
    <recommendedName>
        <fullName evidence="5">Aminopeptidase N</fullName>
        <ecNumber evidence="4">3.4.11.2</ecNumber>
    </recommendedName>
    <alternativeName>
        <fullName evidence="11">Alanine aminopeptidase</fullName>
    </alternativeName>
    <alternativeName>
        <fullName evidence="12">Lysyl aminopeptidase</fullName>
    </alternativeName>
</protein>
<proteinExistence type="inferred from homology"/>
<dbReference type="Pfam" id="PF01433">
    <property type="entry name" value="Peptidase_M1"/>
    <property type="match status" value="1"/>
</dbReference>